<dbReference type="PANTHER" id="PTHR33988:SF2">
    <property type="entry name" value="ENDORIBONUCLEASE MAZF"/>
    <property type="match status" value="1"/>
</dbReference>
<evidence type="ECO:0000313" key="2">
    <source>
        <dbReference type="Proteomes" id="UP000474802"/>
    </source>
</evidence>
<dbReference type="InterPro" id="IPR003477">
    <property type="entry name" value="PemK-like"/>
</dbReference>
<keyword evidence="2" id="KW-1185">Reference proteome</keyword>
<accession>A0A6M1SCN6</accession>
<dbReference type="EMBL" id="JAALFG010000001">
    <property type="protein sequence ID" value="NGP17467.1"/>
    <property type="molecule type" value="Genomic_DNA"/>
</dbReference>
<dbReference type="GO" id="GO:0003677">
    <property type="term" value="F:DNA binding"/>
    <property type="evidence" value="ECO:0007669"/>
    <property type="project" value="InterPro"/>
</dbReference>
<dbReference type="RefSeq" id="WP_164533645.1">
    <property type="nucleotide sequence ID" value="NZ_JAALFG010000001.1"/>
</dbReference>
<dbReference type="SUPFAM" id="SSF50118">
    <property type="entry name" value="Cell growth inhibitor/plasmid maintenance toxic component"/>
    <property type="match status" value="1"/>
</dbReference>
<dbReference type="InterPro" id="IPR011067">
    <property type="entry name" value="Plasmid_toxin/cell-grow_inhib"/>
</dbReference>
<evidence type="ECO:0000313" key="1">
    <source>
        <dbReference type="EMBL" id="NGP17467.1"/>
    </source>
</evidence>
<organism evidence="1 2">
    <name type="scientific">Devosia aurantiaca</name>
    <dbReference type="NCBI Taxonomy" id="2714858"/>
    <lineage>
        <taxon>Bacteria</taxon>
        <taxon>Pseudomonadati</taxon>
        <taxon>Pseudomonadota</taxon>
        <taxon>Alphaproteobacteria</taxon>
        <taxon>Hyphomicrobiales</taxon>
        <taxon>Devosiaceae</taxon>
        <taxon>Devosia</taxon>
    </lineage>
</organism>
<dbReference type="Proteomes" id="UP000474802">
    <property type="component" value="Unassembled WGS sequence"/>
</dbReference>
<reference evidence="1 2" key="1">
    <citation type="submission" date="2020-02" db="EMBL/GenBank/DDBJ databases">
        <authorList>
            <person name="Khan S.A."/>
            <person name="Jeon C.O."/>
            <person name="Chun B.H."/>
        </authorList>
    </citation>
    <scope>NUCLEOTIDE SEQUENCE [LARGE SCALE GENOMIC DNA]</scope>
    <source>
        <strain evidence="1 2">H239</strain>
    </source>
</reference>
<dbReference type="PANTHER" id="PTHR33988">
    <property type="entry name" value="ENDORIBONUCLEASE MAZF-RELATED"/>
    <property type="match status" value="1"/>
</dbReference>
<dbReference type="Gene3D" id="2.30.30.110">
    <property type="match status" value="1"/>
</dbReference>
<dbReference type="GO" id="GO:0016075">
    <property type="term" value="P:rRNA catabolic process"/>
    <property type="evidence" value="ECO:0007669"/>
    <property type="project" value="TreeGrafter"/>
</dbReference>
<name>A0A6M1SCN6_9HYPH</name>
<dbReference type="AlphaFoldDB" id="A0A6M1SCN6"/>
<gene>
    <name evidence="1" type="ORF">G5575_07155</name>
</gene>
<dbReference type="GO" id="GO:0004521">
    <property type="term" value="F:RNA endonuclease activity"/>
    <property type="evidence" value="ECO:0007669"/>
    <property type="project" value="TreeGrafter"/>
</dbReference>
<dbReference type="Pfam" id="PF02452">
    <property type="entry name" value="PemK_toxin"/>
    <property type="match status" value="1"/>
</dbReference>
<sequence length="107" mass="11572">MKRTDIVTVVLAGDLGKPRPALVLQSDLFFQSASVVVAPMTSDISDAPFARVTVHPTGANGLRKPTQIMLDKITNLRREKVGKIIGTLENDRMAQVEKALSIFLGLA</sequence>
<comment type="caution">
    <text evidence="1">The sequence shown here is derived from an EMBL/GenBank/DDBJ whole genome shotgun (WGS) entry which is preliminary data.</text>
</comment>
<reference evidence="1 2" key="2">
    <citation type="submission" date="2020-03" db="EMBL/GenBank/DDBJ databases">
        <title>Devosia chinhatensis sp. nov., isolated from a hexachlorocyclohexane (HCH) dump site in India.</title>
        <authorList>
            <person name="Kumar M."/>
            <person name="Lal R."/>
        </authorList>
    </citation>
    <scope>NUCLEOTIDE SEQUENCE [LARGE SCALE GENOMIC DNA]</scope>
    <source>
        <strain evidence="1 2">H239</strain>
    </source>
</reference>
<protein>
    <submittedName>
        <fullName evidence="1">Type II toxin-antitoxin system PemK/MazF family toxin</fullName>
    </submittedName>
</protein>
<proteinExistence type="predicted"/>
<dbReference type="GO" id="GO:0006402">
    <property type="term" value="P:mRNA catabolic process"/>
    <property type="evidence" value="ECO:0007669"/>
    <property type="project" value="TreeGrafter"/>
</dbReference>